<keyword evidence="3" id="KW-1185">Reference proteome</keyword>
<dbReference type="InterPro" id="IPR019401">
    <property type="entry name" value="Znf_CHCC"/>
</dbReference>
<keyword evidence="2" id="KW-0863">Zinc-finger</keyword>
<evidence type="ECO:0000313" key="2">
    <source>
        <dbReference type="EMBL" id="PXZ00373.1"/>
    </source>
</evidence>
<protein>
    <submittedName>
        <fullName evidence="2">Zinc-finger domain-containing protein</fullName>
    </submittedName>
</protein>
<gene>
    <name evidence="2" type="ORF">DK869_07060</name>
</gene>
<dbReference type="RefSeq" id="WP_110439296.1">
    <property type="nucleotide sequence ID" value="NZ_CP046393.1"/>
</dbReference>
<organism evidence="2 3">
    <name type="scientific">Commensalibacter melissae</name>
    <dbReference type="NCBI Taxonomy" id="2070537"/>
    <lineage>
        <taxon>Bacteria</taxon>
        <taxon>Pseudomonadati</taxon>
        <taxon>Pseudomonadota</taxon>
        <taxon>Alphaproteobacteria</taxon>
        <taxon>Acetobacterales</taxon>
        <taxon>Acetobacteraceae</taxon>
    </lineage>
</organism>
<comment type="caution">
    <text evidence="2">The sequence shown here is derived from an EMBL/GenBank/DDBJ whole genome shotgun (WGS) entry which is preliminary data.</text>
</comment>
<dbReference type="Gene3D" id="2.60.260.40">
    <property type="entry name" value="q5lls5 like domains"/>
    <property type="match status" value="1"/>
</dbReference>
<dbReference type="EMBL" id="QGLT01000003">
    <property type="protein sequence ID" value="PXZ00373.1"/>
    <property type="molecule type" value="Genomic_DNA"/>
</dbReference>
<dbReference type="Proteomes" id="UP000247565">
    <property type="component" value="Unassembled WGS sequence"/>
</dbReference>
<feature type="domain" description="Zinc finger CHCC-type" evidence="1">
    <location>
        <begin position="24"/>
        <end position="58"/>
    </location>
</feature>
<evidence type="ECO:0000259" key="1">
    <source>
        <dbReference type="Pfam" id="PF10276"/>
    </source>
</evidence>
<dbReference type="OrthoDB" id="7391570at2"/>
<proteinExistence type="predicted"/>
<dbReference type="GO" id="GO:0008270">
    <property type="term" value="F:zinc ion binding"/>
    <property type="evidence" value="ECO:0007669"/>
    <property type="project" value="UniProtKB-KW"/>
</dbReference>
<accession>A0A318MYF7</accession>
<dbReference type="AlphaFoldDB" id="A0A318MYF7"/>
<dbReference type="Pfam" id="PF10276">
    <property type="entry name" value="zf-CHCC"/>
    <property type="match status" value="1"/>
</dbReference>
<sequence length="66" mass="7311">MNLEKDSTTTLPAKPIETIYTSSQTVACEGNHTLFGHPRVFLKLKNGQATCPYCSKSFVYKPSESN</sequence>
<keyword evidence="2" id="KW-0862">Zinc</keyword>
<keyword evidence="2" id="KW-0479">Metal-binding</keyword>
<reference evidence="2 3" key="1">
    <citation type="submission" date="2018-05" db="EMBL/GenBank/DDBJ databases">
        <title>Reference genomes for bee gut microbiota database.</title>
        <authorList>
            <person name="Ellegaard K.M."/>
        </authorList>
    </citation>
    <scope>NUCLEOTIDE SEQUENCE [LARGE SCALE GENOMIC DNA]</scope>
    <source>
        <strain evidence="2 3">ESL0284</strain>
    </source>
</reference>
<evidence type="ECO:0000313" key="3">
    <source>
        <dbReference type="Proteomes" id="UP000247565"/>
    </source>
</evidence>
<name>A0A318MYF7_9PROT</name>